<comment type="caution">
    <text evidence="5">The sequence shown here is derived from an EMBL/GenBank/DDBJ whole genome shotgun (WGS) entry which is preliminary data.</text>
</comment>
<keyword evidence="7" id="KW-1185">Reference proteome</keyword>
<feature type="region of interest" description="Disordered" evidence="2">
    <location>
        <begin position="290"/>
        <end position="333"/>
    </location>
</feature>
<dbReference type="Pfam" id="PF05949">
    <property type="entry name" value="DUF881"/>
    <property type="match status" value="1"/>
</dbReference>
<evidence type="ECO:0000313" key="6">
    <source>
        <dbReference type="Proteomes" id="UP000289805"/>
    </source>
</evidence>
<reference evidence="6 7" key="1">
    <citation type="submission" date="2019-01" db="EMBL/GenBank/DDBJ databases">
        <title>Oerskovia turbata Genome sequencing and assembly.</title>
        <authorList>
            <person name="Dou T."/>
        </authorList>
    </citation>
    <scope>NUCLEOTIDE SEQUENCE [LARGE SCALE GENOMIC DNA]</scope>
    <source>
        <strain evidence="5 6">JCM12123</strain>
        <strain evidence="4 7">JCM3160</strain>
    </source>
</reference>
<dbReference type="GO" id="GO:0005886">
    <property type="term" value="C:plasma membrane"/>
    <property type="evidence" value="ECO:0007669"/>
    <property type="project" value="TreeGrafter"/>
</dbReference>
<protein>
    <submittedName>
        <fullName evidence="5">DUF881 domain-containing protein</fullName>
    </submittedName>
</protein>
<dbReference type="PANTHER" id="PTHR37313:SF1">
    <property type="entry name" value="UPF0749 PROTEIN RV1823"/>
    <property type="match status" value="1"/>
</dbReference>
<dbReference type="EMBL" id="SDJQ01000009">
    <property type="protein sequence ID" value="RXR34962.1"/>
    <property type="molecule type" value="Genomic_DNA"/>
</dbReference>
<name>A0A4Q1KXH9_9CELL</name>
<evidence type="ECO:0000256" key="2">
    <source>
        <dbReference type="SAM" id="MobiDB-lite"/>
    </source>
</evidence>
<evidence type="ECO:0000313" key="7">
    <source>
        <dbReference type="Proteomes" id="UP000290517"/>
    </source>
</evidence>
<dbReference type="RefSeq" id="WP_084690042.1">
    <property type="nucleotide sequence ID" value="NZ_JOFV01000007.1"/>
</dbReference>
<evidence type="ECO:0000256" key="3">
    <source>
        <dbReference type="SAM" id="Phobius"/>
    </source>
</evidence>
<keyword evidence="3" id="KW-0472">Membrane</keyword>
<keyword evidence="3" id="KW-0812">Transmembrane</keyword>
<feature type="transmembrane region" description="Helical" evidence="3">
    <location>
        <begin position="58"/>
        <end position="77"/>
    </location>
</feature>
<proteinExistence type="inferred from homology"/>
<dbReference type="InterPro" id="IPR010273">
    <property type="entry name" value="DUF881"/>
</dbReference>
<comment type="similarity">
    <text evidence="1">Belongs to the UPF0749 family.</text>
</comment>
<evidence type="ECO:0000313" key="5">
    <source>
        <dbReference type="EMBL" id="RXR34962.1"/>
    </source>
</evidence>
<dbReference type="OrthoDB" id="3218134at2"/>
<dbReference type="Proteomes" id="UP000289805">
    <property type="component" value="Unassembled WGS sequence"/>
</dbReference>
<dbReference type="AlphaFoldDB" id="A0A4Q1KXH9"/>
<gene>
    <name evidence="4" type="ORF">EQW73_13470</name>
    <name evidence="5" type="ORF">EQW78_07110</name>
</gene>
<sequence length="333" mass="34597">MTPAPRNDARTSRHGKPALDASMTLLTEVMDRPLDAGYAEAAARRAAGDEPPRRTRTWILVAALAVLLGFVTATATIDLRAPQGAAIEARTVLEKEIVSRRSDVDALSARATALSEEIETLQTEALADVDPVLLETLQTDGVANGSIAVTGPGLVITLNDAAEGVGADDQSLNKKVQDGDLQRVVNSLWASGAEAIAINGQRLTPLSAVRSAGEAILVDLQPLIAPYRVEAIGDPATLETEFARSAAPGYLSTIGSTWGIQYSRIAQSKLSLPGNGIQRLFYAHAVDSTAATGDEPEAPTGQDGASTGETESSASTTRPTGADSSLAGQESTE</sequence>
<dbReference type="EMBL" id="SDJR01000008">
    <property type="protein sequence ID" value="RXR24834.1"/>
    <property type="molecule type" value="Genomic_DNA"/>
</dbReference>
<evidence type="ECO:0000256" key="1">
    <source>
        <dbReference type="ARBA" id="ARBA00009108"/>
    </source>
</evidence>
<feature type="compositionally biased region" description="Polar residues" evidence="2">
    <location>
        <begin position="318"/>
        <end position="333"/>
    </location>
</feature>
<accession>A0A4Q1KXH9</accession>
<dbReference type="STRING" id="1713.GCA_000718325_01828"/>
<feature type="compositionally biased region" description="Low complexity" evidence="2">
    <location>
        <begin position="304"/>
        <end position="317"/>
    </location>
</feature>
<organism evidence="5 6">
    <name type="scientific">Oerskovia turbata</name>
    <dbReference type="NCBI Taxonomy" id="1713"/>
    <lineage>
        <taxon>Bacteria</taxon>
        <taxon>Bacillati</taxon>
        <taxon>Actinomycetota</taxon>
        <taxon>Actinomycetes</taxon>
        <taxon>Micrococcales</taxon>
        <taxon>Cellulomonadaceae</taxon>
        <taxon>Oerskovia</taxon>
    </lineage>
</organism>
<dbReference type="Proteomes" id="UP000290517">
    <property type="component" value="Unassembled WGS sequence"/>
</dbReference>
<keyword evidence="3" id="KW-1133">Transmembrane helix</keyword>
<dbReference type="Gene3D" id="3.30.70.1880">
    <property type="entry name" value="Protein of unknown function DUF881"/>
    <property type="match status" value="1"/>
</dbReference>
<evidence type="ECO:0000313" key="4">
    <source>
        <dbReference type="EMBL" id="RXR24834.1"/>
    </source>
</evidence>
<dbReference type="PANTHER" id="PTHR37313">
    <property type="entry name" value="UPF0749 PROTEIN RV1825"/>
    <property type="match status" value="1"/>
</dbReference>